<protein>
    <submittedName>
        <fullName evidence="8">LPXTG cell wall anchor domain-containing protein</fullName>
    </submittedName>
</protein>
<keyword evidence="6" id="KW-1133">Transmembrane helix</keyword>
<evidence type="ECO:0000313" key="9">
    <source>
        <dbReference type="Proteomes" id="UP001141183"/>
    </source>
</evidence>
<dbReference type="NCBIfam" id="TIGR01167">
    <property type="entry name" value="LPXTG_anchor"/>
    <property type="match status" value="1"/>
</dbReference>
<evidence type="ECO:0000256" key="4">
    <source>
        <dbReference type="ARBA" id="ARBA00023088"/>
    </source>
</evidence>
<reference evidence="8" key="1">
    <citation type="submission" date="2022-05" db="EMBL/GenBank/DDBJ databases">
        <title>Draft genome sequence of Clostridium tertium strain CP3 isolated from Peru.</title>
        <authorList>
            <person name="Hurtado R."/>
            <person name="Lima L."/>
            <person name="Sousa T."/>
            <person name="Jaiswal A.K."/>
            <person name="Tiwari S."/>
            <person name="Maturrano L."/>
            <person name="Brenig B."/>
            <person name="Azevedo V."/>
        </authorList>
    </citation>
    <scope>NUCLEOTIDE SEQUENCE</scope>
    <source>
        <strain evidence="8">CP3</strain>
    </source>
</reference>
<dbReference type="AlphaFoldDB" id="A0A9X3XN57"/>
<feature type="transmembrane region" description="Helical" evidence="6">
    <location>
        <begin position="287"/>
        <end position="308"/>
    </location>
</feature>
<organism evidence="8 9">
    <name type="scientific">Clostridium tertium</name>
    <dbReference type="NCBI Taxonomy" id="1559"/>
    <lineage>
        <taxon>Bacteria</taxon>
        <taxon>Bacillati</taxon>
        <taxon>Bacillota</taxon>
        <taxon>Clostridia</taxon>
        <taxon>Eubacteriales</taxon>
        <taxon>Clostridiaceae</taxon>
        <taxon>Clostridium</taxon>
    </lineage>
</organism>
<evidence type="ECO:0000256" key="3">
    <source>
        <dbReference type="ARBA" id="ARBA00022729"/>
    </source>
</evidence>
<keyword evidence="6" id="KW-0472">Membrane</keyword>
<evidence type="ECO:0000256" key="2">
    <source>
        <dbReference type="ARBA" id="ARBA00022525"/>
    </source>
</evidence>
<accession>A0A9X3XN57</accession>
<evidence type="ECO:0000259" key="7">
    <source>
        <dbReference type="Pfam" id="PF00746"/>
    </source>
</evidence>
<keyword evidence="2" id="KW-0964">Secreted</keyword>
<name>A0A9X3XN57_9CLOT</name>
<dbReference type="Pfam" id="PF00746">
    <property type="entry name" value="Gram_pos_anchor"/>
    <property type="match status" value="1"/>
</dbReference>
<feature type="domain" description="Gram-positive cocci surface proteins LPxTG" evidence="7">
    <location>
        <begin position="274"/>
        <end position="312"/>
    </location>
</feature>
<evidence type="ECO:0000313" key="8">
    <source>
        <dbReference type="EMBL" id="MDC4240147.1"/>
    </source>
</evidence>
<keyword evidence="9" id="KW-1185">Reference proteome</keyword>
<feature type="compositionally biased region" description="Basic and acidic residues" evidence="5">
    <location>
        <begin position="239"/>
        <end position="271"/>
    </location>
</feature>
<dbReference type="RefSeq" id="WP_099345837.1">
    <property type="nucleotide sequence ID" value="NZ_JAMRYU010000007.1"/>
</dbReference>
<sequence length="315" mass="35140">MLGSEVKIYEVRVTDRGNNRHSETPSVTCIVDKNGEISPEEPSKPGEPSTPKVPVINEGTDIKEVIEEIKASEEKEIKVEVNNKEKIVDKEVFKAIAGRDKNISFTEEDGTVWTFSGKDIKTDKLDSVKLSVSNIPTKEDKVEIEKLTDDAVFIKFDHHGVLPGKAPVKVQVDKKKDLVGRKLTFYHYNEETKKIEKISYNVTVDENGYVILEIDHCSDYFLSEKSDLAYVGEYAKSPVEEGKEESSKPSTGVDKDDNQKQNDSNSNEKNEAINNSSQEVLPKTGSVISSNILVVVSILMVATGLTVYKKRKTII</sequence>
<dbReference type="Proteomes" id="UP001141183">
    <property type="component" value="Unassembled WGS sequence"/>
</dbReference>
<feature type="region of interest" description="Disordered" evidence="5">
    <location>
        <begin position="16"/>
        <end position="55"/>
    </location>
</feature>
<evidence type="ECO:0000256" key="5">
    <source>
        <dbReference type="SAM" id="MobiDB-lite"/>
    </source>
</evidence>
<comment type="caution">
    <text evidence="8">The sequence shown here is derived from an EMBL/GenBank/DDBJ whole genome shotgun (WGS) entry which is preliminary data.</text>
</comment>
<feature type="region of interest" description="Disordered" evidence="5">
    <location>
        <begin position="239"/>
        <end position="278"/>
    </location>
</feature>
<gene>
    <name evidence="8" type="ORF">NE398_08215</name>
</gene>
<evidence type="ECO:0000256" key="1">
    <source>
        <dbReference type="ARBA" id="ARBA00022512"/>
    </source>
</evidence>
<keyword evidence="1" id="KW-0134">Cell wall</keyword>
<keyword evidence="3" id="KW-0732">Signal</keyword>
<dbReference type="InterPro" id="IPR019931">
    <property type="entry name" value="LPXTG_anchor"/>
</dbReference>
<proteinExistence type="predicted"/>
<keyword evidence="6" id="KW-0812">Transmembrane</keyword>
<evidence type="ECO:0000256" key="6">
    <source>
        <dbReference type="SAM" id="Phobius"/>
    </source>
</evidence>
<keyword evidence="4" id="KW-0572">Peptidoglycan-anchor</keyword>
<dbReference type="EMBL" id="JAMRYU010000007">
    <property type="protein sequence ID" value="MDC4240147.1"/>
    <property type="molecule type" value="Genomic_DNA"/>
</dbReference>